<sequence length="1203" mass="126324">MTSAAQPGPDPAPDRPTTTPAVPTVVPGGSPAERAGALLRVRSFGRLWRAQLLGSVGDRLGLLVLLILVVEAAATGEFGTGYRAVLLAVAAVFGLRVLTTLLLGVLLLQPLARLLDRVDRRWTLFGADVLRAVLFGVAPFWIVWSHSTAAVWLLITLFVAAAAERVAAIARQAVGERLLPATAPGVPAVDQRPVLRHIDQWTGYAAVPLAAAVLAALTLIENGLSSGIGWLDDHTGTVAAFGAAGLLVASAVLLYLQELPSAPGSVAPYSPLTGLRAPTDAAPGAGTPRGRTGTSVLFSFSAAGAAAAIAAAVAVALPHAVDLYAGPVGFGLLVLAATGAPLLGLRIAGSVLPVLGRRRLLPLALGSAGLALLLTGLVRDFVLALVLVTLAGLAAGVAVRTAAVLLDLETEESRQPLVREHLRSMLRVAAGTALVVAPLLGAAIGPQTVDSQSLQFDHGGAGLALSVLGLLLLAFAVVVFFRADDRRGTAPFSRDVWDALRGGPRPVPHRAGTGFFIAVEGGDGAGKSTQAQALAEWIRSKGHEVVITREPGGSAIGQRLRAMLLDVGNTGISHRAEALLYAADRAEHVENVIRPALDRGAVVITDRYMDSSVAYQGAGRDLAASEVARINRWAVDGLVPDLTVLLDVDPATARERFTEALDRLESEPEDFHARVRAGFLALAAADPVRYLVVNAAQAPGAVTTAIRHRLDRELPLSEQERAARIEQERLAREAEAHRIAEEARLKAEAEQAEREKQAQLERLRLAEEEKAKALQAEEDRKAAEQLRLAAEQARLAAEAEAARRRAAEEERREAEAAERRRIESEAARLAELERQRDERRAEERRRAEDALRRTEAARVAAAEAAAATAAATAASAASATAASAAEGRPETPPGAEAPTQEVPAVAPTAADGEPEPQDRPATPPAPVTPPAAPPKSAPRAAAKAVPQAAPEATPEDAPKVAPDQPTEVISEEDRAEAVRRADAARAAEERAAEDRAAQARAAQARPESAAEKTTVMPKVPAEPVRPPAPKRGRAVTSPTPGSTPTPAPTPAEERTAVLPQVPSVPPATPPSSTAPSAAQQTAPSDQGRRLPRSWRVAKPKSGESVQEGSPDWLFRPEEGTTAARPPQQAPQHPPVERTTEMPIVEQNPPAPPRAAGGRYDWAEETPLDDLPSLTDELLGSRDEWSQWDAGDDETGGKGRKGKR</sequence>
<evidence type="ECO:0000256" key="1">
    <source>
        <dbReference type="ARBA" id="ARBA00009776"/>
    </source>
</evidence>
<dbReference type="Gene3D" id="3.40.50.300">
    <property type="entry name" value="P-loop containing nucleotide triphosphate hydrolases"/>
    <property type="match status" value="1"/>
</dbReference>
<feature type="transmembrane region" description="Helical" evidence="12">
    <location>
        <begin position="323"/>
        <end position="348"/>
    </location>
</feature>
<keyword evidence="7 10" id="KW-0418">Kinase</keyword>
<feature type="domain" description="Thymidylate kinase-like" evidence="13">
    <location>
        <begin position="519"/>
        <end position="706"/>
    </location>
</feature>
<feature type="compositionally biased region" description="Pro residues" evidence="11">
    <location>
        <begin position="921"/>
        <end position="936"/>
    </location>
</feature>
<proteinExistence type="inferred from homology"/>
<dbReference type="EMBL" id="JBHEZY010000003">
    <property type="protein sequence ID" value="MFC1430932.1"/>
    <property type="molecule type" value="Genomic_DNA"/>
</dbReference>
<dbReference type="InterPro" id="IPR036259">
    <property type="entry name" value="MFS_trans_sf"/>
</dbReference>
<feature type="transmembrane region" description="Helical" evidence="12">
    <location>
        <begin position="296"/>
        <end position="317"/>
    </location>
</feature>
<evidence type="ECO:0000256" key="8">
    <source>
        <dbReference type="ARBA" id="ARBA00022840"/>
    </source>
</evidence>
<feature type="transmembrane region" description="Helical" evidence="12">
    <location>
        <begin position="150"/>
        <end position="170"/>
    </location>
</feature>
<evidence type="ECO:0000256" key="5">
    <source>
        <dbReference type="ARBA" id="ARBA00022727"/>
    </source>
</evidence>
<feature type="compositionally biased region" description="Basic residues" evidence="11">
    <location>
        <begin position="1089"/>
        <end position="1098"/>
    </location>
</feature>
<evidence type="ECO:0000256" key="10">
    <source>
        <dbReference type="HAMAP-Rule" id="MF_00165"/>
    </source>
</evidence>
<keyword evidence="12" id="KW-0472">Membrane</keyword>
<feature type="compositionally biased region" description="Basic and acidic residues" evidence="11">
    <location>
        <begin position="971"/>
        <end position="997"/>
    </location>
</feature>
<comment type="function">
    <text evidence="10">Phosphorylation of dTMP to form dTDP in both de novo and salvage pathways of dTTP synthesis.</text>
</comment>
<dbReference type="InterPro" id="IPR039430">
    <property type="entry name" value="Thymidylate_kin-like_dom"/>
</dbReference>
<feature type="compositionally biased region" description="Basic and acidic residues" evidence="11">
    <location>
        <begin position="815"/>
        <end position="856"/>
    </location>
</feature>
<feature type="binding site" evidence="10">
    <location>
        <begin position="521"/>
        <end position="528"/>
    </location>
    <ligand>
        <name>ATP</name>
        <dbReference type="ChEBI" id="CHEBI:30616"/>
    </ligand>
</feature>
<feature type="compositionally biased region" description="Low complexity" evidence="11">
    <location>
        <begin position="937"/>
        <end position="950"/>
    </location>
</feature>
<comment type="catalytic activity">
    <reaction evidence="9 10">
        <text>dTMP + ATP = dTDP + ADP</text>
        <dbReference type="Rhea" id="RHEA:13517"/>
        <dbReference type="ChEBI" id="CHEBI:30616"/>
        <dbReference type="ChEBI" id="CHEBI:58369"/>
        <dbReference type="ChEBI" id="CHEBI:63528"/>
        <dbReference type="ChEBI" id="CHEBI:456216"/>
        <dbReference type="EC" id="2.7.4.9"/>
    </reaction>
</comment>
<dbReference type="SUPFAM" id="SSF52540">
    <property type="entry name" value="P-loop containing nucleoside triphosphate hydrolases"/>
    <property type="match status" value="1"/>
</dbReference>
<feature type="transmembrane region" description="Helical" evidence="12">
    <location>
        <begin position="461"/>
        <end position="481"/>
    </location>
</feature>
<feature type="compositionally biased region" description="Low complexity" evidence="11">
    <location>
        <begin position="998"/>
        <end position="1007"/>
    </location>
</feature>
<dbReference type="InterPro" id="IPR018095">
    <property type="entry name" value="Thymidylate_kin_CS"/>
</dbReference>
<feature type="region of interest" description="Disordered" evidence="11">
    <location>
        <begin position="1"/>
        <end position="29"/>
    </location>
</feature>
<evidence type="ECO:0000256" key="12">
    <source>
        <dbReference type="SAM" id="Phobius"/>
    </source>
</evidence>
<feature type="transmembrane region" description="Helical" evidence="12">
    <location>
        <begin position="52"/>
        <end position="74"/>
    </location>
</feature>
<dbReference type="NCBIfam" id="TIGR00041">
    <property type="entry name" value="DTMP_kinase"/>
    <property type="match status" value="1"/>
</dbReference>
<dbReference type="PROSITE" id="PS01331">
    <property type="entry name" value="THYMIDYLATE_KINASE"/>
    <property type="match status" value="1"/>
</dbReference>
<evidence type="ECO:0000256" key="7">
    <source>
        <dbReference type="ARBA" id="ARBA00022777"/>
    </source>
</evidence>
<feature type="transmembrane region" description="Helical" evidence="12">
    <location>
        <begin position="360"/>
        <end position="378"/>
    </location>
</feature>
<gene>
    <name evidence="10 14" type="primary">tmk</name>
    <name evidence="14" type="ORF">ACEZDB_09710</name>
</gene>
<evidence type="ECO:0000256" key="6">
    <source>
        <dbReference type="ARBA" id="ARBA00022741"/>
    </source>
</evidence>
<dbReference type="InterPro" id="IPR018094">
    <property type="entry name" value="Thymidylate_kinase"/>
</dbReference>
<dbReference type="Pfam" id="PF02223">
    <property type="entry name" value="Thymidylate_kin"/>
    <property type="match status" value="1"/>
</dbReference>
<reference evidence="14 15" key="1">
    <citation type="submission" date="2024-09" db="EMBL/GenBank/DDBJ databases">
        <authorList>
            <person name="Lee S.D."/>
        </authorList>
    </citation>
    <scope>NUCLEOTIDE SEQUENCE [LARGE SCALE GENOMIC DNA]</scope>
    <source>
        <strain evidence="14 15">N1-3</strain>
    </source>
</reference>
<dbReference type="RefSeq" id="WP_380550975.1">
    <property type="nucleotide sequence ID" value="NZ_JBHEZY010000003.1"/>
</dbReference>
<comment type="similarity">
    <text evidence="1 10">Belongs to the thymidylate kinase family.</text>
</comment>
<name>A0ABV6WY15_9ACTN</name>
<evidence type="ECO:0000256" key="3">
    <source>
        <dbReference type="ARBA" id="ARBA00017144"/>
    </source>
</evidence>
<feature type="transmembrane region" description="Helical" evidence="12">
    <location>
        <begin position="384"/>
        <end position="406"/>
    </location>
</feature>
<feature type="transmembrane region" description="Helical" evidence="12">
    <location>
        <begin position="426"/>
        <end position="449"/>
    </location>
</feature>
<dbReference type="PANTHER" id="PTHR10344">
    <property type="entry name" value="THYMIDYLATE KINASE"/>
    <property type="match status" value="1"/>
</dbReference>
<evidence type="ECO:0000313" key="14">
    <source>
        <dbReference type="EMBL" id="MFC1430932.1"/>
    </source>
</evidence>
<dbReference type="GO" id="GO:0004798">
    <property type="term" value="F:dTMP kinase activity"/>
    <property type="evidence" value="ECO:0007669"/>
    <property type="project" value="UniProtKB-EC"/>
</dbReference>
<dbReference type="PANTHER" id="PTHR10344:SF4">
    <property type="entry name" value="UMP-CMP KINASE 2, MITOCHONDRIAL"/>
    <property type="match status" value="1"/>
</dbReference>
<keyword evidence="12" id="KW-0812">Transmembrane</keyword>
<evidence type="ECO:0000256" key="4">
    <source>
        <dbReference type="ARBA" id="ARBA00022679"/>
    </source>
</evidence>
<accession>A0ABV6WY15</accession>
<dbReference type="EC" id="2.7.4.9" evidence="2 10"/>
<feature type="compositionally biased region" description="Low complexity" evidence="11">
    <location>
        <begin position="15"/>
        <end position="29"/>
    </location>
</feature>
<keyword evidence="5 10" id="KW-0545">Nucleotide biosynthesis</keyword>
<dbReference type="Gene3D" id="1.20.1250.20">
    <property type="entry name" value="MFS general substrate transporter like domains"/>
    <property type="match status" value="1"/>
</dbReference>
<dbReference type="Proteomes" id="UP001592530">
    <property type="component" value="Unassembled WGS sequence"/>
</dbReference>
<evidence type="ECO:0000256" key="9">
    <source>
        <dbReference type="ARBA" id="ARBA00048743"/>
    </source>
</evidence>
<dbReference type="HAMAP" id="MF_00165">
    <property type="entry name" value="Thymidylate_kinase"/>
    <property type="match status" value="1"/>
</dbReference>
<dbReference type="SUPFAM" id="SSF103473">
    <property type="entry name" value="MFS general substrate transporter"/>
    <property type="match status" value="1"/>
</dbReference>
<feature type="transmembrane region" description="Helical" evidence="12">
    <location>
        <begin position="235"/>
        <end position="256"/>
    </location>
</feature>
<protein>
    <recommendedName>
        <fullName evidence="3 10">Thymidylate kinase</fullName>
        <ecNumber evidence="2 10">2.7.4.9</ecNumber>
    </recommendedName>
    <alternativeName>
        <fullName evidence="10">dTMP kinase</fullName>
    </alternativeName>
</protein>
<feature type="region of interest" description="Disordered" evidence="11">
    <location>
        <begin position="815"/>
        <end position="1203"/>
    </location>
</feature>
<evidence type="ECO:0000256" key="11">
    <source>
        <dbReference type="SAM" id="MobiDB-lite"/>
    </source>
</evidence>
<keyword evidence="6 10" id="KW-0547">Nucleotide-binding</keyword>
<feature type="transmembrane region" description="Helical" evidence="12">
    <location>
        <begin position="86"/>
        <end position="112"/>
    </location>
</feature>
<dbReference type="CDD" id="cd01672">
    <property type="entry name" value="TMPK"/>
    <property type="match status" value="1"/>
</dbReference>
<evidence type="ECO:0000259" key="13">
    <source>
        <dbReference type="Pfam" id="PF02223"/>
    </source>
</evidence>
<organism evidence="14 15">
    <name type="scientific">Streptacidiphilus alkalitolerans</name>
    <dbReference type="NCBI Taxonomy" id="3342712"/>
    <lineage>
        <taxon>Bacteria</taxon>
        <taxon>Bacillati</taxon>
        <taxon>Actinomycetota</taxon>
        <taxon>Actinomycetes</taxon>
        <taxon>Kitasatosporales</taxon>
        <taxon>Streptomycetaceae</taxon>
        <taxon>Streptacidiphilus</taxon>
    </lineage>
</organism>
<feature type="compositionally biased region" description="Low complexity" evidence="11">
    <location>
        <begin position="857"/>
        <end position="886"/>
    </location>
</feature>
<dbReference type="InterPro" id="IPR027417">
    <property type="entry name" value="P-loop_NTPase"/>
</dbReference>
<feature type="transmembrane region" description="Helical" evidence="12">
    <location>
        <begin position="201"/>
        <end position="220"/>
    </location>
</feature>
<keyword evidence="12" id="KW-1133">Transmembrane helix</keyword>
<comment type="caution">
    <text evidence="14">The sequence shown here is derived from an EMBL/GenBank/DDBJ whole genome shotgun (WGS) entry which is preliminary data.</text>
</comment>
<feature type="compositionally biased region" description="Low complexity" evidence="11">
    <location>
        <begin position="1070"/>
        <end position="1084"/>
    </location>
</feature>
<keyword evidence="8 10" id="KW-0067">ATP-binding</keyword>
<keyword evidence="4 10" id="KW-0808">Transferase</keyword>
<evidence type="ECO:0000313" key="15">
    <source>
        <dbReference type="Proteomes" id="UP001592530"/>
    </source>
</evidence>
<evidence type="ECO:0000256" key="2">
    <source>
        <dbReference type="ARBA" id="ARBA00012980"/>
    </source>
</evidence>